<protein>
    <submittedName>
        <fullName evidence="2">Uncharacterized protein</fullName>
    </submittedName>
</protein>
<evidence type="ECO:0000313" key="3">
    <source>
        <dbReference type="Proteomes" id="UP000027093"/>
    </source>
</evidence>
<dbReference type="RefSeq" id="WP_075054877.1">
    <property type="nucleotide sequence ID" value="NZ_CP007536.1"/>
</dbReference>
<name>A0A060HKK3_9ARCH</name>
<sequence>MASAKGIAITAIIAGGIIGASLLVWFLPQQGGMPTGTNITDREGAAADAANLPADNLSFVYTQHNFAATEVENSFDKWTKGEVTANDMNSAISKARSDLDALKKRVDTPGVPQEWQESYGLYSQALGKFGSYLDEMKRLVDSDNKSGDHATLDSIKAEMNDLIDRSIKAFPTTAAT</sequence>
<dbReference type="EMBL" id="CP007536">
    <property type="protein sequence ID" value="AIC16003.1"/>
    <property type="molecule type" value="Genomic_DNA"/>
</dbReference>
<keyword evidence="1" id="KW-1133">Transmembrane helix</keyword>
<accession>A0A060HKK3</accession>
<dbReference type="OrthoDB" id="376182at2157"/>
<dbReference type="STRING" id="926571.NVIE_017410"/>
<dbReference type="KEGG" id="nvn:NVIE_017410"/>
<dbReference type="HOGENOM" id="CLU_1648360_0_0_2"/>
<keyword evidence="1" id="KW-0472">Membrane</keyword>
<keyword evidence="1" id="KW-0812">Transmembrane</keyword>
<evidence type="ECO:0000313" key="2">
    <source>
        <dbReference type="EMBL" id="AIC16003.1"/>
    </source>
</evidence>
<keyword evidence="3" id="KW-1185">Reference proteome</keyword>
<proteinExistence type="predicted"/>
<reference evidence="2 3" key="1">
    <citation type="journal article" date="2014" name="Int. J. Syst. Evol. Microbiol.">
        <title>Nitrososphaera viennensis gen. nov., sp. nov., an aerobic and mesophilic, ammonia-oxidizing archaeon from soil and a member of the archaeal phylum Thaumarchaeota.</title>
        <authorList>
            <person name="Stieglmeier M."/>
            <person name="Klingl A."/>
            <person name="Alves R.J."/>
            <person name="Rittmann S.K."/>
            <person name="Melcher M."/>
            <person name="Leisch N."/>
            <person name="Schleper C."/>
        </authorList>
    </citation>
    <scope>NUCLEOTIDE SEQUENCE [LARGE SCALE GENOMIC DNA]</scope>
    <source>
        <strain evidence="2">EN76</strain>
    </source>
</reference>
<evidence type="ECO:0000256" key="1">
    <source>
        <dbReference type="SAM" id="Phobius"/>
    </source>
</evidence>
<feature type="transmembrane region" description="Helical" evidence="1">
    <location>
        <begin position="6"/>
        <end position="27"/>
    </location>
</feature>
<dbReference type="GeneID" id="74947009"/>
<organism evidence="2 3">
    <name type="scientific">Nitrososphaera viennensis EN76</name>
    <dbReference type="NCBI Taxonomy" id="926571"/>
    <lineage>
        <taxon>Archaea</taxon>
        <taxon>Nitrososphaerota</taxon>
        <taxon>Nitrososphaeria</taxon>
        <taxon>Nitrososphaerales</taxon>
        <taxon>Nitrososphaeraceae</taxon>
        <taxon>Nitrososphaera</taxon>
    </lineage>
</organism>
<dbReference type="Proteomes" id="UP000027093">
    <property type="component" value="Chromosome"/>
</dbReference>
<dbReference type="AlphaFoldDB" id="A0A060HKK3"/>
<gene>
    <name evidence="2" type="ORF">NVIE_017410</name>
</gene>